<accession>A0A1G5HEW3</accession>
<dbReference type="GO" id="GO:0006269">
    <property type="term" value="P:DNA replication, synthesis of primer"/>
    <property type="evidence" value="ECO:0007669"/>
    <property type="project" value="UniProtKB-UniRule"/>
</dbReference>
<dbReference type="EMBL" id="FMUS01000011">
    <property type="protein sequence ID" value="SCY62039.1"/>
    <property type="molecule type" value="Genomic_DNA"/>
</dbReference>
<sequence length="447" mass="50585">MEGINMFNMIPPHSIEAEQSVLGSMLLDREAILVALEILKSEDFYKEAHKEIFEAIYNLFNRSEPVDLITLTEELKTRGTLEAIGGIPYLTSLASGVPIATNIKYYADIVQKKATLRNLIHSSQEIVQLGYSTDVEITEIIEQAQKNIYDLSQNRYNEGLTPISELLSYTFDQIEKLYENKKGITGMSTGFLDIDRKLGGFHKSDLILVAARPAMGKSAFALNLAQNAAVKAGAAAAIFSLEMSKEQLMLRMLASESMVELNKIQTGNLNEDEWSKIVQAMIPLSRAQIYFDDSPGITVTEMRSKCRRLKMEKGLSLVLVDYLQLMQGDKRTENRQQEISAISRNLKIMAKELDCPVIALSQLSRAPELRADHRPILSDLRESGAIEQDADLVMFLYRDEYYHPESDKKNLAEVIIAKHRHGETGTIELIWLGQFQKFLDYEKYRES</sequence>
<comment type="catalytic activity">
    <reaction evidence="10 12">
        <text>ATP + H2O = ADP + phosphate + H(+)</text>
        <dbReference type="Rhea" id="RHEA:13065"/>
        <dbReference type="ChEBI" id="CHEBI:15377"/>
        <dbReference type="ChEBI" id="CHEBI:15378"/>
        <dbReference type="ChEBI" id="CHEBI:30616"/>
        <dbReference type="ChEBI" id="CHEBI:43474"/>
        <dbReference type="ChEBI" id="CHEBI:456216"/>
        <dbReference type="EC" id="5.6.2.3"/>
    </reaction>
</comment>
<keyword evidence="7 12" id="KW-0067">ATP-binding</keyword>
<dbReference type="RefSeq" id="WP_091542892.1">
    <property type="nucleotide sequence ID" value="NZ_FMUS01000011.1"/>
</dbReference>
<keyword evidence="3 12" id="KW-0235">DNA replication</keyword>
<dbReference type="GO" id="GO:0042802">
    <property type="term" value="F:identical protein binding"/>
    <property type="evidence" value="ECO:0007669"/>
    <property type="project" value="UniProtKB-ARBA"/>
</dbReference>
<dbReference type="GO" id="GO:0005829">
    <property type="term" value="C:cytosol"/>
    <property type="evidence" value="ECO:0007669"/>
    <property type="project" value="TreeGrafter"/>
</dbReference>
<dbReference type="SUPFAM" id="SSF48024">
    <property type="entry name" value="N-terminal domain of DnaB helicase"/>
    <property type="match status" value="1"/>
</dbReference>
<dbReference type="InterPro" id="IPR007692">
    <property type="entry name" value="DNA_helicase_DnaB"/>
</dbReference>
<keyword evidence="4 12" id="KW-0547">Nucleotide-binding</keyword>
<evidence type="ECO:0000313" key="14">
    <source>
        <dbReference type="EMBL" id="SCY62039.1"/>
    </source>
</evidence>
<proteinExistence type="inferred from homology"/>
<keyword evidence="15" id="KW-1185">Reference proteome</keyword>
<dbReference type="PANTHER" id="PTHR30153">
    <property type="entry name" value="REPLICATIVE DNA HELICASE DNAB"/>
    <property type="match status" value="1"/>
</dbReference>
<protein>
    <recommendedName>
        <fullName evidence="11 12">Replicative DNA helicase</fullName>
        <ecNumber evidence="11 12">5.6.2.3</ecNumber>
    </recommendedName>
</protein>
<dbReference type="NCBIfam" id="TIGR00665">
    <property type="entry name" value="DnaB"/>
    <property type="match status" value="1"/>
</dbReference>
<dbReference type="GO" id="GO:0005524">
    <property type="term" value="F:ATP binding"/>
    <property type="evidence" value="ECO:0007669"/>
    <property type="project" value="UniProtKB-UniRule"/>
</dbReference>
<evidence type="ECO:0000256" key="5">
    <source>
        <dbReference type="ARBA" id="ARBA00022801"/>
    </source>
</evidence>
<keyword evidence="6 12" id="KW-0347">Helicase</keyword>
<dbReference type="CDD" id="cd00984">
    <property type="entry name" value="DnaB_C"/>
    <property type="match status" value="1"/>
</dbReference>
<evidence type="ECO:0000256" key="3">
    <source>
        <dbReference type="ARBA" id="ARBA00022705"/>
    </source>
</evidence>
<keyword evidence="2 12" id="KW-0639">Primosome</keyword>
<dbReference type="InterPro" id="IPR036185">
    <property type="entry name" value="DNA_heli_DnaB-like_N_sf"/>
</dbReference>
<evidence type="ECO:0000256" key="12">
    <source>
        <dbReference type="RuleBase" id="RU362085"/>
    </source>
</evidence>
<dbReference type="AlphaFoldDB" id="A0A1G5HEW3"/>
<evidence type="ECO:0000256" key="8">
    <source>
        <dbReference type="ARBA" id="ARBA00023125"/>
    </source>
</evidence>
<evidence type="ECO:0000256" key="2">
    <source>
        <dbReference type="ARBA" id="ARBA00022515"/>
    </source>
</evidence>
<dbReference type="FunFam" id="3.40.50.300:FF:000076">
    <property type="entry name" value="Replicative DNA helicase"/>
    <property type="match status" value="1"/>
</dbReference>
<dbReference type="GO" id="GO:0003677">
    <property type="term" value="F:DNA binding"/>
    <property type="evidence" value="ECO:0007669"/>
    <property type="project" value="UniProtKB-UniRule"/>
</dbReference>
<dbReference type="Gene3D" id="3.40.50.300">
    <property type="entry name" value="P-loop containing nucleotide triphosphate hydrolases"/>
    <property type="match status" value="1"/>
</dbReference>
<dbReference type="Proteomes" id="UP000198636">
    <property type="component" value="Unassembled WGS sequence"/>
</dbReference>
<dbReference type="NCBIfam" id="NF004384">
    <property type="entry name" value="PRK05748.1"/>
    <property type="match status" value="1"/>
</dbReference>
<gene>
    <name evidence="14" type="ORF">SAMN03080606_01980</name>
</gene>
<dbReference type="PANTHER" id="PTHR30153:SF2">
    <property type="entry name" value="REPLICATIVE DNA HELICASE"/>
    <property type="match status" value="1"/>
</dbReference>
<evidence type="ECO:0000313" key="15">
    <source>
        <dbReference type="Proteomes" id="UP000198636"/>
    </source>
</evidence>
<dbReference type="GO" id="GO:1990077">
    <property type="term" value="C:primosome complex"/>
    <property type="evidence" value="ECO:0007669"/>
    <property type="project" value="UniProtKB-UniRule"/>
</dbReference>
<feature type="domain" description="SF4 helicase" evidence="13">
    <location>
        <begin position="180"/>
        <end position="445"/>
    </location>
</feature>
<dbReference type="InterPro" id="IPR007694">
    <property type="entry name" value="DNA_helicase_DnaB-like_C"/>
</dbReference>
<dbReference type="Pfam" id="PF00772">
    <property type="entry name" value="DnaB"/>
    <property type="match status" value="1"/>
</dbReference>
<dbReference type="GO" id="GO:0016887">
    <property type="term" value="F:ATP hydrolysis activity"/>
    <property type="evidence" value="ECO:0007669"/>
    <property type="project" value="RHEA"/>
</dbReference>
<dbReference type="STRING" id="1120976.SAMN03080606_01980"/>
<evidence type="ECO:0000259" key="13">
    <source>
        <dbReference type="PROSITE" id="PS51199"/>
    </source>
</evidence>
<dbReference type="InterPro" id="IPR027417">
    <property type="entry name" value="P-loop_NTPase"/>
</dbReference>
<dbReference type="InterPro" id="IPR007693">
    <property type="entry name" value="DNA_helicase_DnaB-like_N"/>
</dbReference>
<evidence type="ECO:0000256" key="7">
    <source>
        <dbReference type="ARBA" id="ARBA00022840"/>
    </source>
</evidence>
<comment type="similarity">
    <text evidence="1 12">Belongs to the helicase family. DnaB subfamily.</text>
</comment>
<evidence type="ECO:0000256" key="10">
    <source>
        <dbReference type="ARBA" id="ARBA00048954"/>
    </source>
</evidence>
<dbReference type="Pfam" id="PF03796">
    <property type="entry name" value="DnaB_C"/>
    <property type="match status" value="1"/>
</dbReference>
<evidence type="ECO:0000256" key="6">
    <source>
        <dbReference type="ARBA" id="ARBA00022806"/>
    </source>
</evidence>
<dbReference type="PROSITE" id="PS51199">
    <property type="entry name" value="SF4_HELICASE"/>
    <property type="match status" value="1"/>
</dbReference>
<reference evidence="14 15" key="1">
    <citation type="submission" date="2016-10" db="EMBL/GenBank/DDBJ databases">
        <authorList>
            <person name="de Groot N.N."/>
        </authorList>
    </citation>
    <scope>NUCLEOTIDE SEQUENCE [LARGE SCALE GENOMIC DNA]</scope>
    <source>
        <strain evidence="14 15">DSM 18978</strain>
    </source>
</reference>
<dbReference type="InterPro" id="IPR016136">
    <property type="entry name" value="DNA_helicase_N/primase_C"/>
</dbReference>
<evidence type="ECO:0000256" key="11">
    <source>
        <dbReference type="NCBIfam" id="TIGR00665"/>
    </source>
</evidence>
<keyword evidence="9" id="KW-0413">Isomerase</keyword>
<comment type="function">
    <text evidence="12">The main replicative DNA helicase, it participates in initiation and elongation during chromosome replication. Travels ahead of the DNA replisome, separating dsDNA into templates for DNA synthesis. A processive ATP-dependent 5'-3' DNA helicase it has DNA-dependent ATPase activity.</text>
</comment>
<dbReference type="SUPFAM" id="SSF52540">
    <property type="entry name" value="P-loop containing nucleoside triphosphate hydrolases"/>
    <property type="match status" value="1"/>
</dbReference>
<evidence type="ECO:0000256" key="1">
    <source>
        <dbReference type="ARBA" id="ARBA00008428"/>
    </source>
</evidence>
<dbReference type="GO" id="GO:0043139">
    <property type="term" value="F:5'-3' DNA helicase activity"/>
    <property type="evidence" value="ECO:0007669"/>
    <property type="project" value="UniProtKB-EC"/>
</dbReference>
<evidence type="ECO:0000256" key="9">
    <source>
        <dbReference type="ARBA" id="ARBA00023235"/>
    </source>
</evidence>
<keyword evidence="8 12" id="KW-0238">DNA-binding</keyword>
<keyword evidence="5 12" id="KW-0378">Hydrolase</keyword>
<dbReference type="OrthoDB" id="9773982at2"/>
<organism evidence="14 15">
    <name type="scientific">Alkaliphilus peptidifermentans DSM 18978</name>
    <dbReference type="NCBI Taxonomy" id="1120976"/>
    <lineage>
        <taxon>Bacteria</taxon>
        <taxon>Bacillati</taxon>
        <taxon>Bacillota</taxon>
        <taxon>Clostridia</taxon>
        <taxon>Peptostreptococcales</taxon>
        <taxon>Natronincolaceae</taxon>
        <taxon>Alkaliphilus</taxon>
    </lineage>
</organism>
<evidence type="ECO:0000256" key="4">
    <source>
        <dbReference type="ARBA" id="ARBA00022741"/>
    </source>
</evidence>
<dbReference type="EC" id="5.6.2.3" evidence="11 12"/>
<name>A0A1G5HEW3_9FIRM</name>
<dbReference type="FunFam" id="1.10.860.10:FF:000001">
    <property type="entry name" value="Replicative DNA helicase"/>
    <property type="match status" value="1"/>
</dbReference>
<dbReference type="Gene3D" id="1.10.860.10">
    <property type="entry name" value="DNAb Helicase, Chain A"/>
    <property type="match status" value="1"/>
</dbReference>